<dbReference type="Proteomes" id="UP000308005">
    <property type="component" value="Unassembled WGS sequence"/>
</dbReference>
<dbReference type="InterPro" id="IPR021827">
    <property type="entry name" value="Nup186/Nup192/Nup205"/>
</dbReference>
<protein>
    <recommendedName>
        <fullName evidence="7">Nuclear pore complex subunit Nup192</fullName>
    </recommendedName>
</protein>
<sequence>RLVIYGALVSNTSNWWCILEGRSFLFVREIIQRRDQDQSRQDTPWSVEIVDAIWEKKARRKREKFGEAEVTGQASPTMDEYDSLTRLQGLQADLVAFSESRLPNVDRLWTELEDSIADFRKLLDRQNKSDSSRQKLKSAPVTIDGRDYDVNEDWRQEVIQVADELNLDEMDTAKLYLESQNTAEELGRSQIMAAIFRFHGHRETLLECLRMTIQQAVDCENTDDRDKFIICAGLITEKPDATFWRKCVDSMGQIEQWLQTLQDRLNQIAMIGQTAHGYALETLQFEKQSLTKQHESMGAIISHLVKVGTATVDDYRHLLNKTSQLASPDDITLHYLPGLVSCASVLGPVDSAASLRDARGLDQYFADKSDNSKWKLPDFRAAATVFWLAEYSGRYIDNPIGSPLRGVDLEAETESRSQRYLDAVRNGAFEFILFICAQVRADLWHDPAKVGLVSYLLTGAERFRNGPIKASDYFQEILAQNLQLFVDAFITNMPDTIRRLKFEEDEQRRNISIRQSHGTPEHGLHLERFLVIISYAFKGFPEAAQSFWQDPDSNLYGFLQWASKRQSTPRAAAFCEMFLSISEDAECAEAAHKFLMDDATTAVAKLRRGAPLSWAQIFNELSFYAPGISEKLTSASVQGDGALAGPLIEPESELMLECYLRLVTHMCRSSLSARTFVLSHPTFNLHEIVLNLTVSGVSNRLKACTFMAIAASLTDKSIDAGYALWDYVDSWMYDSPSLRNYLGTKTPQNPTVAKEGRFQSLLEGFELPNAFTRLVQSMIVPSPEESSLHDMLPFPEQLGATYRMPGMDPYVDFIMGSVFQERLADLPDMNQIWELRCTCLEFVSTCLSTFNEDLVVFANSTNIPVDSIISTSSLAAYVRFHPFARVMEWLFNDKVTNALFAAAHEDVDIVSAASPGSPMIVALCRSIEVINQVLKLQSIYFDVVRPIVKTQYVGRDKAIANPALASFEDVVLNHVNIIVDLGLYCGTGHQDLTMLSLQLLQKLATARKLSIATGASYGGSRVLAALQQDFDVDRIAASFVSPLQLDSRELEMGPEGPGLGIKQGILDLLNGSLETAGSRPALAHCLLGFRCTDRAISVPPNGLFANGASLFHAVVKLSADTISLPQVNEAAWLSSIRRTSCQIISKLLHSALTERIILEELRESGYSDAVAIVQTPIGPETLWSNRPCADPEFLISDSAAVFKDFLIQRTMFFEEASLDIRATIQRNAPTQRQKVLSSLLGVTILSSGEQVQNASIFELFDFIDMDISLPFEMAEKILIAGLDFSSCRTDKSDYGVVYDLALAKELLLLREADLRKAGKLIDPVAQQQCAAEIDAAMMCLQSENNYASIMLAQRSALNVWVKLVSMMLALGDFQAAPKTALALQALQIVLPKLDRTIVEDSPVTIPLAKLIYTLMRVLDSSATDKNVEVSAVHDRLTAAFRTALRGIGSASGGTELRETCYQTIRHFIRSICKTSSPLQRQTAKIIEHGGERLMDTICEDVMSSAGSCRVSALMVLESCLQLFQMIKSPYLTRAMTKLNFTSVLVDGIRGISGEFQQQREGQDIATLLSYIHTALSVLLRMSHTNEGAAAILEAGLFSAIRDSQLFATDPDIGLDVDNVEALENFYRLLISMLRILTSCVVSRGSRNQHVLAQGRAFLAENRQCMQGVFKAAMREGPQVRPSIKQALEELVGCFSALIHATDFVESDEVPLAQRSLGNMFT</sequence>
<dbReference type="PANTHER" id="PTHR31344">
    <property type="entry name" value="NUCLEAR PORE COMPLEX PROTEIN NUP205"/>
    <property type="match status" value="1"/>
</dbReference>
<evidence type="ECO:0000256" key="1">
    <source>
        <dbReference type="ARBA" id="ARBA00004123"/>
    </source>
</evidence>
<dbReference type="EMBL" id="QZBM01000078">
    <property type="protein sequence ID" value="THZ25937.1"/>
    <property type="molecule type" value="Genomic_DNA"/>
</dbReference>
<evidence type="ECO:0000313" key="6">
    <source>
        <dbReference type="Proteomes" id="UP000308005"/>
    </source>
</evidence>
<comment type="similarity">
    <text evidence="2">Belongs to the NUP186/NUP192/NUP205 family.</text>
</comment>
<evidence type="ECO:0000256" key="3">
    <source>
        <dbReference type="ARBA" id="ARBA00022448"/>
    </source>
</evidence>
<comment type="caution">
    <text evidence="5">The sequence shown here is derived from an EMBL/GenBank/DDBJ whole genome shotgun (WGS) entry which is preliminary data.</text>
</comment>
<feature type="non-terminal residue" evidence="5">
    <location>
        <position position="1"/>
    </location>
</feature>
<comment type="subcellular location">
    <subcellularLocation>
        <location evidence="1">Nucleus</location>
    </subcellularLocation>
</comment>
<dbReference type="GO" id="GO:0006999">
    <property type="term" value="P:nuclear pore organization"/>
    <property type="evidence" value="ECO:0007669"/>
    <property type="project" value="TreeGrafter"/>
</dbReference>
<proteinExistence type="inferred from homology"/>
<name>A0A4S9TNS3_AURPU</name>
<accession>A0A4S9TNS3</accession>
<dbReference type="GO" id="GO:0044611">
    <property type="term" value="C:nuclear pore inner ring"/>
    <property type="evidence" value="ECO:0007669"/>
    <property type="project" value="TreeGrafter"/>
</dbReference>
<reference evidence="5 6" key="1">
    <citation type="submission" date="2018-10" db="EMBL/GenBank/DDBJ databases">
        <title>Fifty Aureobasidium pullulans genomes reveal a recombining polyextremotolerant generalist.</title>
        <authorList>
            <person name="Gostincar C."/>
            <person name="Turk M."/>
            <person name="Zajc J."/>
            <person name="Gunde-Cimerman N."/>
        </authorList>
    </citation>
    <scope>NUCLEOTIDE SEQUENCE [LARGE SCALE GENOMIC DNA]</scope>
    <source>
        <strain evidence="5 6">EXF-3863</strain>
    </source>
</reference>
<gene>
    <name evidence="5" type="ORF">D6C91_02792</name>
</gene>
<evidence type="ECO:0000256" key="4">
    <source>
        <dbReference type="ARBA" id="ARBA00023242"/>
    </source>
</evidence>
<organism evidence="5 6">
    <name type="scientific">Aureobasidium pullulans</name>
    <name type="common">Black yeast</name>
    <name type="synonym">Pullularia pullulans</name>
    <dbReference type="NCBI Taxonomy" id="5580"/>
    <lineage>
        <taxon>Eukaryota</taxon>
        <taxon>Fungi</taxon>
        <taxon>Dikarya</taxon>
        <taxon>Ascomycota</taxon>
        <taxon>Pezizomycotina</taxon>
        <taxon>Dothideomycetes</taxon>
        <taxon>Dothideomycetidae</taxon>
        <taxon>Dothideales</taxon>
        <taxon>Saccotheciaceae</taxon>
        <taxon>Aureobasidium</taxon>
    </lineage>
</organism>
<keyword evidence="4" id="KW-0539">Nucleus</keyword>
<evidence type="ECO:0000313" key="5">
    <source>
        <dbReference type="EMBL" id="THZ25937.1"/>
    </source>
</evidence>
<dbReference type="PANTHER" id="PTHR31344:SF0">
    <property type="entry name" value="NUCLEAR PORE COMPLEX PROTEIN NUP205"/>
    <property type="match status" value="1"/>
</dbReference>
<keyword evidence="3" id="KW-0813">Transport</keyword>
<dbReference type="Pfam" id="PF11894">
    <property type="entry name" value="Nup192"/>
    <property type="match status" value="1"/>
</dbReference>
<evidence type="ECO:0000256" key="2">
    <source>
        <dbReference type="ARBA" id="ARBA00005892"/>
    </source>
</evidence>
<dbReference type="GO" id="GO:0017056">
    <property type="term" value="F:structural constituent of nuclear pore"/>
    <property type="evidence" value="ECO:0007669"/>
    <property type="project" value="TreeGrafter"/>
</dbReference>
<evidence type="ECO:0008006" key="7">
    <source>
        <dbReference type="Google" id="ProtNLM"/>
    </source>
</evidence>